<dbReference type="InterPro" id="IPR051162">
    <property type="entry name" value="T4SS_component"/>
</dbReference>
<dbReference type="SUPFAM" id="SSF52540">
    <property type="entry name" value="P-loop containing nucleoside triphosphate hydrolases"/>
    <property type="match status" value="1"/>
</dbReference>
<sequence length="843" mass="96091">MTRRNSVTDLMPYRTIQDGVVFTKYGQVVVGLELFLPPTMTLDKDIQESMWRNLHSALKLGVDETCLGRLYIHSSEAPASVISAKGNTTLSSENDLLHEMALRNEHLFSEMRSDGKIKTLRYFFTLTTVKYTKPRKRMTVFTPRQKAELVQQAKEKRQGMVDYFQRARFGVKEMDNQDVRMLIKNWWNPSMTQLENLRDPLPEDVEIYLTPEELKKNPAVVIPTVNQMLAGSSIINTSQESLVIGEHFVKTVSMSNRPISTQTGMINKVIDALAGENFWVVLDFYHDERNTVMQKLLERAKMLTAFNDESAGALRNPATKVQLEETDKTVMAMRQYAQDPFNVGLTVVLYDTSEKRLRSMGERAKTALGDMTGAVPRVGTVQNFRLLIEELPPFSGKPNHLCFKMLSYHSTNLLPMGGPWKGGKKGLPFLTRAKTMARVDILDKECASWNGVVFGQMGSGKSVHTQKIMSEFLARNGIVIILDLGYSYQTFTDMFGGSTVLMKPGETSINIFDLAEGLIEPDMDRIEFMIKVLGTMVRTHKSPKQTVEEAILRQCLFDTFRNRREEYRDPLDNQIKKRFMGALLEDYVDRLKEMTALGNVELDADQKAVRNDLVVRFQDWIGDSPKAQFVNRPTNIKIDNQLVYFEASGLDDNKELAEVALLMFNNMLFTVMEDPKLRGVPKCFIFEEAWKFITNDYTADALGRLSVTTRKFDAAMYTVLQELSVLARLEGLLNNTTFFWIGKTENQDESMRKYLKLNDAAIKEAGSIINRPGEYFEWMVYIRYFDRKEGGIVQSYNNPFFYWVTTSMGSDVAIRNKTIQAYGGHKTMALRALADGKLKEVSA</sequence>
<dbReference type="PANTHER" id="PTHR30121:SF6">
    <property type="entry name" value="SLR6007 PROTEIN"/>
    <property type="match status" value="1"/>
</dbReference>
<dbReference type="EMBL" id="BMOD01000018">
    <property type="protein sequence ID" value="GGJ48144.1"/>
    <property type="molecule type" value="Genomic_DNA"/>
</dbReference>
<organism evidence="2 3">
    <name type="scientific">Deinococcus roseus</name>
    <dbReference type="NCBI Taxonomy" id="392414"/>
    <lineage>
        <taxon>Bacteria</taxon>
        <taxon>Thermotogati</taxon>
        <taxon>Deinococcota</taxon>
        <taxon>Deinococci</taxon>
        <taxon>Deinococcales</taxon>
        <taxon>Deinococcaceae</taxon>
        <taxon>Deinococcus</taxon>
    </lineage>
</organism>
<dbReference type="Pfam" id="PF19044">
    <property type="entry name" value="P-loop_TraG"/>
    <property type="match status" value="1"/>
</dbReference>
<dbReference type="RefSeq" id="WP_189005348.1">
    <property type="nucleotide sequence ID" value="NZ_BMOD01000018.1"/>
</dbReference>
<name>A0ABQ2D9A8_9DEIO</name>
<evidence type="ECO:0000313" key="3">
    <source>
        <dbReference type="Proteomes" id="UP000632222"/>
    </source>
</evidence>
<evidence type="ECO:0000259" key="1">
    <source>
        <dbReference type="Pfam" id="PF19044"/>
    </source>
</evidence>
<protein>
    <recommendedName>
        <fullName evidence="1">TraG P-loop domain-containing protein</fullName>
    </recommendedName>
</protein>
<dbReference type="PANTHER" id="PTHR30121">
    <property type="entry name" value="UNCHARACTERIZED PROTEIN YJGR-RELATED"/>
    <property type="match status" value="1"/>
</dbReference>
<reference evidence="3" key="1">
    <citation type="journal article" date="2019" name="Int. J. Syst. Evol. Microbiol.">
        <title>The Global Catalogue of Microorganisms (GCM) 10K type strain sequencing project: providing services to taxonomists for standard genome sequencing and annotation.</title>
        <authorList>
            <consortium name="The Broad Institute Genomics Platform"/>
            <consortium name="The Broad Institute Genome Sequencing Center for Infectious Disease"/>
            <person name="Wu L."/>
            <person name="Ma J."/>
        </authorList>
    </citation>
    <scope>NUCLEOTIDE SEQUENCE [LARGE SCALE GENOMIC DNA]</scope>
    <source>
        <strain evidence="3">JCM 14370</strain>
    </source>
</reference>
<dbReference type="Gene3D" id="1.10.8.730">
    <property type="match status" value="1"/>
</dbReference>
<comment type="caution">
    <text evidence="2">The sequence shown here is derived from an EMBL/GenBank/DDBJ whole genome shotgun (WGS) entry which is preliminary data.</text>
</comment>
<accession>A0ABQ2D9A8</accession>
<dbReference type="InterPro" id="IPR043964">
    <property type="entry name" value="P-loop_TraG"/>
</dbReference>
<proteinExistence type="predicted"/>
<dbReference type="InterPro" id="IPR027417">
    <property type="entry name" value="P-loop_NTPase"/>
</dbReference>
<feature type="domain" description="TraG P-loop" evidence="1">
    <location>
        <begin position="447"/>
        <end position="724"/>
    </location>
</feature>
<gene>
    <name evidence="2" type="ORF">GCM10008938_37720</name>
</gene>
<dbReference type="Gene3D" id="3.40.50.300">
    <property type="entry name" value="P-loop containing nucleotide triphosphate hydrolases"/>
    <property type="match status" value="1"/>
</dbReference>
<evidence type="ECO:0000313" key="2">
    <source>
        <dbReference type="EMBL" id="GGJ48144.1"/>
    </source>
</evidence>
<dbReference type="Proteomes" id="UP000632222">
    <property type="component" value="Unassembled WGS sequence"/>
</dbReference>
<keyword evidence="3" id="KW-1185">Reference proteome</keyword>